<dbReference type="PANTHER" id="PTHR47957:SF3">
    <property type="entry name" value="ATP-DEPENDENT HELICASE HRQ1"/>
    <property type="match status" value="1"/>
</dbReference>
<keyword evidence="4" id="KW-0347">Helicase</keyword>
<proteinExistence type="predicted"/>
<dbReference type="Pfam" id="PF00271">
    <property type="entry name" value="Helicase_C"/>
    <property type="match status" value="1"/>
</dbReference>
<dbReference type="Pfam" id="PF00270">
    <property type="entry name" value="DEAD"/>
    <property type="match status" value="1"/>
</dbReference>
<dbReference type="RefSeq" id="WP_146945501.1">
    <property type="nucleotide sequence ID" value="NZ_VOQF01000001.1"/>
</dbReference>
<dbReference type="GO" id="GO:0003676">
    <property type="term" value="F:nucleic acid binding"/>
    <property type="evidence" value="ECO:0007669"/>
    <property type="project" value="InterPro"/>
</dbReference>
<sequence>MGSPIEAFEEIQQNFIRYVKTAFGTRYPSLEKEREQLLLSPGVLAQDPWIEPLPRYKSSKMKIKDLSENDLPSLTIKEIGLFKELVSCGLFNPELPLYTHQSQMLKEALSSKNCVITSGTGSGKTESFLLPLFAYLAKEAKKWEAADSPEPHVNDWWKNNDWQKRCDSVGKSSPLNRSYRVPQRSHEKRKSGVRALILYPMNALVEDQLTRLRKALDSKQAKLFYDSHLKGNKIYFGRYNGMSPVAGHEYTKTGIPNRKKLEELAKRMKEMDETSNAALNYSVETNNPEIPFFFQNMNGAEMRSRWDMQDFPPDILITNNSMLSIMMMREVDSGIFEETKKWLKESEENVFHLIIDELHLYRGTSGAEVSYLLKLLLNRLDLYPSHPQLRILASSASLEPEDEDSRKFLKDFFGVEGDKFEIITGTPEQLPIKSNTFLPYEPFIKFNDEYEENEEIAINNLLSRLDSKLTGVKGLKEVLESNRLKLANTMLNACKIGDRIRAVSIDDFTKSLFGANINEVVRRKAVSGLFKARTICDTSHMVSSLPSFRFHWFFRNIEGLWASTYKEKSGIMSPVGKIYSKPSIIDENGSRILELLYCEQCGTVFYGGNRLKLQNGKDEMLITSPDIEGIPDRNKKNMVEQRNYEEYAIFWPVEDGEELHKEARTWNQLKRKKEWGKAKGEWEPASLSSLTGTIELTHEYSEDNPSTYIKGYRYTIDSDETEDFKSLPSICPCCNADYSNRKYLTSPIRGFRTGFSKVSQILSKELFYQLSERSDKKLVVFSDSREDAAQMSNGVERNHYKDLFREVVVDELHLATIGESQLLEDLEEGNDLSTESKRYISAYPMAQQKISELLEVTKNEPPPAFRRFYDEAIKELEVIRNKKNTLVVSCKELIYPSSADDCGRIVSRLIGLGVNPAGNDIKNQSFRWGNQEHRWTDLFDFKKQTWLSDLPPDTDRFKNQIRDKIRKELCDLLFSRLYFGFESSGLGYPMICFDKTLIETTSITLKIDQEILKQMCNSTIRILGDLYRHDGSDYPLDDWVEYRNSKSSIKHYINNVCEKLRIPTNDYQVVGEKVFNILKNSGHTGVIISTDQLQIKVAAEEDPYWECSKCKRPHLHESAGICTNCNSELEEQPNGECSDLMSRNYLAFMATDERVPIRLHSEELTAQTDNQGARQRLFRGILLDTEGDNNIKEVDEIDILNVTTTMEVGVDIGSLQAVMLANMPPMRFNYQQRVGRAGRRGQAFSYVLTLCRGGRSHDDHYFENPSAITGDPPPVPFVTIEQPPIIKRLLVKECLRKAFKEIGVQWWDGPSDPPDSHGEFGYKSDWGNNKNKIYDWLLSNSKAIKDIITCLLPPWQAGENSVKNYLNYIQNDLINDIDECSANPELVGKGLAECLAEGAKLPMFGMPTRTRLFYHGFDGSNNPQTIDRDIEMGISEFAPGAQKTKDKAIHTAIGFTAPLLKREGKWQTTDEDALPQQGRYQIAHCSNCGYMKVDQDLEECSNCGMSKGKEFRVYNVAIPQAFRSDFSKGSDAREEDKVISGAPSSIAEGKQVNFNKVKGNNVQISLSSDGRVWRINDNGRSLFKGGLITTNRTKTTSGRDQKYFTFKGQWVLEDYKYVSDQDFITNEEIGIASSKTTDLLRIKPIINNNGLNFDPINVTAKAAVYSAAFLLRSVVAEKLDIDADEIEISQCLRSDIGDGSFVGEIILSDRLPNGAGFVRWLENKWTDVLKEVVSQTGNQSFINYLISEKHNCSTACYGCLMNYRNMQYHGLLDWRLGLAYLRSMFDSAYQCGINGDFSTPELKEWLQLAEVLAERFSSFFNYEPTKWAGIPGVKAGNRKIIFTHPLWDYSNPNGVLADAVVATGANLDSLDFIDTFNLIRRPGWCHENLGGTVDEDEQVWW</sequence>
<evidence type="ECO:0000256" key="2">
    <source>
        <dbReference type="ARBA" id="ARBA00022840"/>
    </source>
</evidence>
<dbReference type="InterPro" id="IPR001650">
    <property type="entry name" value="Helicase_C-like"/>
</dbReference>
<comment type="caution">
    <text evidence="4">The sequence shown here is derived from an EMBL/GenBank/DDBJ whole genome shotgun (WGS) entry which is preliminary data.</text>
</comment>
<dbReference type="PANTHER" id="PTHR47957">
    <property type="entry name" value="ATP-DEPENDENT HELICASE HRQ1"/>
    <property type="match status" value="1"/>
</dbReference>
<gene>
    <name evidence="4" type="ORF">FS935_00040</name>
</gene>
<dbReference type="GO" id="GO:0005524">
    <property type="term" value="F:ATP binding"/>
    <property type="evidence" value="ECO:0007669"/>
    <property type="project" value="UniProtKB-KW"/>
</dbReference>
<evidence type="ECO:0000313" key="5">
    <source>
        <dbReference type="Proteomes" id="UP000321363"/>
    </source>
</evidence>
<keyword evidence="2" id="KW-0067">ATP-binding</keyword>
<keyword evidence="4" id="KW-0378">Hydrolase</keyword>
<dbReference type="SUPFAM" id="SSF52540">
    <property type="entry name" value="P-loop containing nucleoside triphosphate hydrolases"/>
    <property type="match status" value="2"/>
</dbReference>
<dbReference type="InterPro" id="IPR014001">
    <property type="entry name" value="Helicase_ATP-bd"/>
</dbReference>
<dbReference type="GO" id="GO:0006289">
    <property type="term" value="P:nucleotide-excision repair"/>
    <property type="evidence" value="ECO:0007669"/>
    <property type="project" value="TreeGrafter"/>
</dbReference>
<accession>A0A5C6W4D2</accession>
<name>A0A5C6W4D2_9BACI</name>
<feature type="domain" description="Helicase ATP-binding" evidence="3">
    <location>
        <begin position="105"/>
        <end position="416"/>
    </location>
</feature>
<dbReference type="EMBL" id="VOQF01000001">
    <property type="protein sequence ID" value="TXC92641.1"/>
    <property type="molecule type" value="Genomic_DNA"/>
</dbReference>
<dbReference type="InterPro" id="IPR011545">
    <property type="entry name" value="DEAD/DEAH_box_helicase_dom"/>
</dbReference>
<dbReference type="SMART" id="SM00487">
    <property type="entry name" value="DEXDc"/>
    <property type="match status" value="1"/>
</dbReference>
<evidence type="ECO:0000259" key="3">
    <source>
        <dbReference type="PROSITE" id="PS51192"/>
    </source>
</evidence>
<dbReference type="InterPro" id="IPR027417">
    <property type="entry name" value="P-loop_NTPase"/>
</dbReference>
<dbReference type="OrthoDB" id="143059at2"/>
<organism evidence="4 5">
    <name type="scientific">Metabacillus litoralis</name>
    <dbReference type="NCBI Taxonomy" id="152268"/>
    <lineage>
        <taxon>Bacteria</taxon>
        <taxon>Bacillati</taxon>
        <taxon>Bacillota</taxon>
        <taxon>Bacilli</taxon>
        <taxon>Bacillales</taxon>
        <taxon>Bacillaceae</taxon>
        <taxon>Metabacillus</taxon>
    </lineage>
</organism>
<dbReference type="Proteomes" id="UP000321363">
    <property type="component" value="Unassembled WGS sequence"/>
</dbReference>
<dbReference type="GO" id="GO:0043138">
    <property type="term" value="F:3'-5' DNA helicase activity"/>
    <property type="evidence" value="ECO:0007669"/>
    <property type="project" value="TreeGrafter"/>
</dbReference>
<dbReference type="Gene3D" id="3.40.50.300">
    <property type="entry name" value="P-loop containing nucleotide triphosphate hydrolases"/>
    <property type="match status" value="2"/>
</dbReference>
<reference evidence="4 5" key="1">
    <citation type="journal article" date="2005" name="Int. J. Syst. Evol. Microbiol.">
        <title>Bacillus litoralis sp. nov., isolated from a tidal flat of the Yellow Sea in Korea.</title>
        <authorList>
            <person name="Yoon J.H."/>
            <person name="Oh T.K."/>
        </authorList>
    </citation>
    <scope>NUCLEOTIDE SEQUENCE [LARGE SCALE GENOMIC DNA]</scope>
    <source>
        <strain evidence="4 5">SW-211</strain>
    </source>
</reference>
<evidence type="ECO:0000313" key="4">
    <source>
        <dbReference type="EMBL" id="TXC92641.1"/>
    </source>
</evidence>
<dbReference type="PROSITE" id="PS51192">
    <property type="entry name" value="HELICASE_ATP_BIND_1"/>
    <property type="match status" value="1"/>
</dbReference>
<keyword evidence="5" id="KW-1185">Reference proteome</keyword>
<keyword evidence="1" id="KW-0547">Nucleotide-binding</keyword>
<evidence type="ECO:0000256" key="1">
    <source>
        <dbReference type="ARBA" id="ARBA00022741"/>
    </source>
</evidence>
<protein>
    <submittedName>
        <fullName evidence="4">DEAD/DEAH box helicase</fullName>
    </submittedName>
</protein>
<dbReference type="GO" id="GO:0036297">
    <property type="term" value="P:interstrand cross-link repair"/>
    <property type="evidence" value="ECO:0007669"/>
    <property type="project" value="TreeGrafter"/>
</dbReference>